<accession>A0A365XQ37</accession>
<gene>
    <name evidence="1" type="ORF">DF182_17890</name>
</gene>
<dbReference type="SUPFAM" id="SSF48452">
    <property type="entry name" value="TPR-like"/>
    <property type="match status" value="1"/>
</dbReference>
<name>A0A365XQ37_9BACT</name>
<organism evidence="1 2">
    <name type="scientific">Chitinophaga flava</name>
    <dbReference type="NCBI Taxonomy" id="2259036"/>
    <lineage>
        <taxon>Bacteria</taxon>
        <taxon>Pseudomonadati</taxon>
        <taxon>Bacteroidota</taxon>
        <taxon>Chitinophagia</taxon>
        <taxon>Chitinophagales</taxon>
        <taxon>Chitinophagaceae</taxon>
        <taxon>Chitinophaga</taxon>
    </lineage>
</organism>
<dbReference type="Pfam" id="PF12771">
    <property type="entry name" value="SusD-like_2"/>
    <property type="match status" value="2"/>
</dbReference>
<protein>
    <recommendedName>
        <fullName evidence="3">SusD/RagB family nutrient-binding outer membrane lipoprotein</fullName>
    </recommendedName>
</protein>
<dbReference type="AlphaFoldDB" id="A0A365XQ37"/>
<comment type="caution">
    <text evidence="1">The sequence shown here is derived from an EMBL/GenBank/DDBJ whole genome shotgun (WGS) entry which is preliminary data.</text>
</comment>
<dbReference type="InterPro" id="IPR011990">
    <property type="entry name" value="TPR-like_helical_dom_sf"/>
</dbReference>
<keyword evidence="2" id="KW-1185">Reference proteome</keyword>
<dbReference type="InterPro" id="IPR041662">
    <property type="entry name" value="SusD-like_2"/>
</dbReference>
<sequence length="445" mass="49154">MRRLHILSIALGTMILIMSSGCKKYLDVNTDPDRPLNAPPGAVLSGSQVALAYVLGGADFSLVTGILTNQVDGADRQFAAYQKYLLVADNFSNPWGTIYQNAMNNFVELRKAAEEKKYPYFAGISKVLTAYTLCASTDVWGDIPYSDAFKGLSFQFKSKYDKQQDIYKTIDQLITDALKDLNTPTSAAGTLPGSSDLMYGGSTAAWIKFANSIRLRILIHQTKRDPNAAQKVVDAASAAGGLISTGKDDAQLNFLNDEKRANPLYQFNSQRDGYASYGASFLFTQMEALNDPRTDKYQPGGFYDQISSPVLYITSYEVNFILAEAHARLGHVAQAKSYYEAAIKGSFDKVGADIGGYLTETGVSFDDATTDDARLSLIMTQKYYAMYLQSESFADWRRTGIPALVSKNPGQEIPRRLPYPQTELSYNKDNVPTGITLTSRVWWDQ</sequence>
<evidence type="ECO:0000313" key="1">
    <source>
        <dbReference type="EMBL" id="RBL88462.1"/>
    </source>
</evidence>
<dbReference type="Proteomes" id="UP000253410">
    <property type="component" value="Unassembled WGS sequence"/>
</dbReference>
<dbReference type="EMBL" id="QFFJ01000002">
    <property type="protein sequence ID" value="RBL88462.1"/>
    <property type="molecule type" value="Genomic_DNA"/>
</dbReference>
<proteinExistence type="predicted"/>
<dbReference type="OrthoDB" id="614457at2"/>
<evidence type="ECO:0008006" key="3">
    <source>
        <dbReference type="Google" id="ProtNLM"/>
    </source>
</evidence>
<evidence type="ECO:0000313" key="2">
    <source>
        <dbReference type="Proteomes" id="UP000253410"/>
    </source>
</evidence>
<dbReference type="RefSeq" id="WP_113617205.1">
    <property type="nucleotide sequence ID" value="NZ_QFFJ01000002.1"/>
</dbReference>
<reference evidence="1 2" key="1">
    <citation type="submission" date="2018-05" db="EMBL/GenBank/DDBJ databases">
        <title>Chitinophaga sp. K3CV102501T nov., isolated from isolated from a monsoon evergreen broad-leaved forest soil.</title>
        <authorList>
            <person name="Lv Y."/>
        </authorList>
    </citation>
    <scope>NUCLEOTIDE SEQUENCE [LARGE SCALE GENOMIC DNA]</scope>
    <source>
        <strain evidence="1 2">GDMCC 1.1325</strain>
    </source>
</reference>
<dbReference type="PROSITE" id="PS51257">
    <property type="entry name" value="PROKAR_LIPOPROTEIN"/>
    <property type="match status" value="1"/>
</dbReference>
<dbReference type="Gene3D" id="1.25.40.390">
    <property type="match status" value="1"/>
</dbReference>